<protein>
    <submittedName>
        <fullName evidence="11">TRAP-type C4-dicarboxylate transport system, small permease component</fullName>
    </submittedName>
</protein>
<evidence type="ECO:0000256" key="3">
    <source>
        <dbReference type="ARBA" id="ARBA00022475"/>
    </source>
</evidence>
<evidence type="ECO:0000256" key="7">
    <source>
        <dbReference type="ARBA" id="ARBA00023136"/>
    </source>
</evidence>
<dbReference type="PANTHER" id="PTHR35011">
    <property type="entry name" value="2,3-DIKETO-L-GULONATE TRAP TRANSPORTER SMALL PERMEASE PROTEIN YIAM"/>
    <property type="match status" value="1"/>
</dbReference>
<dbReference type="InterPro" id="IPR055348">
    <property type="entry name" value="DctQ"/>
</dbReference>
<keyword evidence="3" id="KW-1003">Cell membrane</keyword>
<sequence length="170" mass="19006">MKKALKIVDSINLKVCYIAMAALFVLMCMITVDTIMRKTPLGGIPDSQDLTELFLILIVFCGLAFLESDRGHIRVDMFVNMFPRLLKKITEVVMYLLSAGILMLLFYAMLGNIGSTYSSGAATQILRIPHWPFVAVVTVALFLYAFTVLLHGIELITQKDDEKKTEKPAV</sequence>
<accession>A0A1M5Y5R6</accession>
<keyword evidence="12" id="KW-1185">Reference proteome</keyword>
<feature type="transmembrane region" description="Helical" evidence="9">
    <location>
        <begin position="12"/>
        <end position="32"/>
    </location>
</feature>
<evidence type="ECO:0000256" key="8">
    <source>
        <dbReference type="ARBA" id="ARBA00038436"/>
    </source>
</evidence>
<evidence type="ECO:0000256" key="5">
    <source>
        <dbReference type="ARBA" id="ARBA00022692"/>
    </source>
</evidence>
<feature type="transmembrane region" description="Helical" evidence="9">
    <location>
        <begin position="89"/>
        <end position="110"/>
    </location>
</feature>
<comment type="subcellular location">
    <subcellularLocation>
        <location evidence="1">Cell inner membrane</location>
        <topology evidence="1">Multi-pass membrane protein</topology>
    </subcellularLocation>
</comment>
<feature type="domain" description="Tripartite ATP-independent periplasmic transporters DctQ component" evidence="10">
    <location>
        <begin position="26"/>
        <end position="156"/>
    </location>
</feature>
<name>A0A1M5Y5R6_9FIRM</name>
<evidence type="ECO:0000256" key="4">
    <source>
        <dbReference type="ARBA" id="ARBA00022519"/>
    </source>
</evidence>
<keyword evidence="6 9" id="KW-1133">Transmembrane helix</keyword>
<keyword evidence="7 9" id="KW-0472">Membrane</keyword>
<dbReference type="InterPro" id="IPR007387">
    <property type="entry name" value="TRAP_DctQ"/>
</dbReference>
<dbReference type="Pfam" id="PF04290">
    <property type="entry name" value="DctQ"/>
    <property type="match status" value="1"/>
</dbReference>
<reference evidence="11 12" key="1">
    <citation type="submission" date="2016-11" db="EMBL/GenBank/DDBJ databases">
        <authorList>
            <person name="Jaros S."/>
            <person name="Januszkiewicz K."/>
            <person name="Wedrychowicz H."/>
        </authorList>
    </citation>
    <scope>NUCLEOTIDE SEQUENCE [LARGE SCALE GENOMIC DNA]</scope>
    <source>
        <strain evidence="11 12">DSM 10068</strain>
    </source>
</reference>
<dbReference type="GO" id="GO:0005886">
    <property type="term" value="C:plasma membrane"/>
    <property type="evidence" value="ECO:0007669"/>
    <property type="project" value="UniProtKB-SubCell"/>
</dbReference>
<evidence type="ECO:0000313" key="12">
    <source>
        <dbReference type="Proteomes" id="UP000183995"/>
    </source>
</evidence>
<evidence type="ECO:0000313" key="11">
    <source>
        <dbReference type="EMBL" id="SHI07425.1"/>
    </source>
</evidence>
<dbReference type="GO" id="GO:0015740">
    <property type="term" value="P:C4-dicarboxylate transport"/>
    <property type="evidence" value="ECO:0007669"/>
    <property type="project" value="TreeGrafter"/>
</dbReference>
<evidence type="ECO:0000256" key="9">
    <source>
        <dbReference type="SAM" id="Phobius"/>
    </source>
</evidence>
<dbReference type="AlphaFoldDB" id="A0A1M5Y5R6"/>
<dbReference type="GO" id="GO:0022857">
    <property type="term" value="F:transmembrane transporter activity"/>
    <property type="evidence" value="ECO:0007669"/>
    <property type="project" value="TreeGrafter"/>
</dbReference>
<keyword evidence="5 9" id="KW-0812">Transmembrane</keyword>
<keyword evidence="4" id="KW-0997">Cell inner membrane</keyword>
<evidence type="ECO:0000259" key="10">
    <source>
        <dbReference type="Pfam" id="PF04290"/>
    </source>
</evidence>
<feature type="transmembrane region" description="Helical" evidence="9">
    <location>
        <begin position="52"/>
        <end position="68"/>
    </location>
</feature>
<comment type="similarity">
    <text evidence="8">Belongs to the TRAP transporter small permease family.</text>
</comment>
<dbReference type="STRING" id="1123282.SAMN02745823_02258"/>
<dbReference type="Proteomes" id="UP000183995">
    <property type="component" value="Unassembled WGS sequence"/>
</dbReference>
<evidence type="ECO:0000256" key="1">
    <source>
        <dbReference type="ARBA" id="ARBA00004429"/>
    </source>
</evidence>
<organism evidence="11 12">
    <name type="scientific">Sporobacter termitidis DSM 10068</name>
    <dbReference type="NCBI Taxonomy" id="1123282"/>
    <lineage>
        <taxon>Bacteria</taxon>
        <taxon>Bacillati</taxon>
        <taxon>Bacillota</taxon>
        <taxon>Clostridia</taxon>
        <taxon>Eubacteriales</taxon>
        <taxon>Oscillospiraceae</taxon>
        <taxon>Sporobacter</taxon>
    </lineage>
</organism>
<dbReference type="PANTHER" id="PTHR35011:SF2">
    <property type="entry name" value="2,3-DIKETO-L-GULONATE TRAP TRANSPORTER SMALL PERMEASE PROTEIN YIAM"/>
    <property type="match status" value="1"/>
</dbReference>
<evidence type="ECO:0000256" key="6">
    <source>
        <dbReference type="ARBA" id="ARBA00022989"/>
    </source>
</evidence>
<proteinExistence type="inferred from homology"/>
<keyword evidence="2" id="KW-0813">Transport</keyword>
<evidence type="ECO:0000256" key="2">
    <source>
        <dbReference type="ARBA" id="ARBA00022448"/>
    </source>
</evidence>
<dbReference type="RefSeq" id="WP_073078944.1">
    <property type="nucleotide sequence ID" value="NZ_FQXV01000007.1"/>
</dbReference>
<feature type="transmembrane region" description="Helical" evidence="9">
    <location>
        <begin position="130"/>
        <end position="153"/>
    </location>
</feature>
<dbReference type="EMBL" id="FQXV01000007">
    <property type="protein sequence ID" value="SHI07425.1"/>
    <property type="molecule type" value="Genomic_DNA"/>
</dbReference>
<gene>
    <name evidence="11" type="ORF">SAMN02745823_02258</name>
</gene>
<dbReference type="OrthoDB" id="45144at2"/>